<feature type="region of interest" description="Disordered" evidence="1">
    <location>
        <begin position="1"/>
        <end position="28"/>
    </location>
</feature>
<evidence type="ECO:0000313" key="2">
    <source>
        <dbReference type="EMBL" id="OTF78128.1"/>
    </source>
</evidence>
<feature type="compositionally biased region" description="Low complexity" evidence="1">
    <location>
        <begin position="1"/>
        <end position="15"/>
    </location>
</feature>
<proteinExistence type="predicted"/>
<evidence type="ECO:0000313" key="3">
    <source>
        <dbReference type="Proteomes" id="UP000194236"/>
    </source>
</evidence>
<gene>
    <name evidence="2" type="ORF">BLA29_004763</name>
</gene>
<dbReference type="EMBL" id="MUJZ01029358">
    <property type="protein sequence ID" value="OTF78128.1"/>
    <property type="molecule type" value="Genomic_DNA"/>
</dbReference>
<reference evidence="2 3" key="1">
    <citation type="submission" date="2017-03" db="EMBL/GenBank/DDBJ databases">
        <title>Genome Survey of Euroglyphus maynei.</title>
        <authorList>
            <person name="Arlian L.G."/>
            <person name="Morgan M.S."/>
            <person name="Rider S.D."/>
        </authorList>
    </citation>
    <scope>NUCLEOTIDE SEQUENCE [LARGE SCALE GENOMIC DNA]</scope>
    <source>
        <strain evidence="2">Arlian Lab</strain>
        <tissue evidence="2">Whole body</tissue>
    </source>
</reference>
<accession>A0A1Y3BE07</accession>
<protein>
    <submittedName>
        <fullName evidence="2">Uncharacterized protein</fullName>
    </submittedName>
</protein>
<name>A0A1Y3BE07_EURMA</name>
<sequence>TCSPYSATSAATGSGAKHRTKLNPTSAGRRYQIRSVDEYISDTCLMAAKFNDKIENHGTQYPTASHSCFVWCYKRGGGFMTQGWRLPDGTPCGRKLALSSPVNSEDSTATGHNKDVIETSGYCYNGQCRRFNCRGEIFHLQSFISDTSSTNVYNAYQNHSTTSIMLEQELENRLIKDDCPSNYRLDDIIQDLEDQIDDWDQNYDFTYRLIQKVKNITPITSVSKNESSTQIPSIHNADSTSTKSSPLLLVTTNPYMSSQNNWSDWHPVTECQYSISCIRNGRGFRLVTRECRRQIIQPFRTCLGRREALQVCPEVSTDKSIHNPSMTTMLNLYEQYCPISIRRSANEYAQSICRKYQGKFSSLLSGNGQQLNHGCIVACEDRLWPDVHYQMDAFTDGRFPFGTDCSTNERRGYCLNGKCIHFNNADISYDTAGK</sequence>
<keyword evidence="3" id="KW-1185">Reference proteome</keyword>
<feature type="non-terminal residue" evidence="2">
    <location>
        <position position="1"/>
    </location>
</feature>
<dbReference type="OrthoDB" id="6514348at2759"/>
<dbReference type="Proteomes" id="UP000194236">
    <property type="component" value="Unassembled WGS sequence"/>
</dbReference>
<dbReference type="AlphaFoldDB" id="A0A1Y3BE07"/>
<organism evidence="2 3">
    <name type="scientific">Euroglyphus maynei</name>
    <name type="common">Mayne's house dust mite</name>
    <dbReference type="NCBI Taxonomy" id="6958"/>
    <lineage>
        <taxon>Eukaryota</taxon>
        <taxon>Metazoa</taxon>
        <taxon>Ecdysozoa</taxon>
        <taxon>Arthropoda</taxon>
        <taxon>Chelicerata</taxon>
        <taxon>Arachnida</taxon>
        <taxon>Acari</taxon>
        <taxon>Acariformes</taxon>
        <taxon>Sarcoptiformes</taxon>
        <taxon>Astigmata</taxon>
        <taxon>Psoroptidia</taxon>
        <taxon>Analgoidea</taxon>
        <taxon>Pyroglyphidae</taxon>
        <taxon>Pyroglyphinae</taxon>
        <taxon>Euroglyphus</taxon>
    </lineage>
</organism>
<evidence type="ECO:0000256" key="1">
    <source>
        <dbReference type="SAM" id="MobiDB-lite"/>
    </source>
</evidence>
<comment type="caution">
    <text evidence="2">The sequence shown here is derived from an EMBL/GenBank/DDBJ whole genome shotgun (WGS) entry which is preliminary data.</text>
</comment>